<dbReference type="RefSeq" id="WP_280102752.1">
    <property type="nucleotide sequence ID" value="NZ_CP122959.1"/>
</dbReference>
<evidence type="ECO:0000259" key="2">
    <source>
        <dbReference type="Pfam" id="PF06030"/>
    </source>
</evidence>
<keyword evidence="1" id="KW-1133">Transmembrane helix</keyword>
<dbReference type="Proteomes" id="UP001179858">
    <property type="component" value="Chromosome"/>
</dbReference>
<evidence type="ECO:0000259" key="3">
    <source>
        <dbReference type="Pfam" id="PF11797"/>
    </source>
</evidence>
<dbReference type="AlphaFoldDB" id="A0AAF0GMF2"/>
<gene>
    <name evidence="4" type="ORF">QBD03_08840</name>
</gene>
<feature type="transmembrane region" description="Helical" evidence="1">
    <location>
        <begin position="315"/>
        <end position="334"/>
    </location>
</feature>
<evidence type="ECO:0000313" key="4">
    <source>
        <dbReference type="EMBL" id="WGI18847.1"/>
    </source>
</evidence>
<dbReference type="InterPro" id="IPR010317">
    <property type="entry name" value="WxLIP_PGBD"/>
</dbReference>
<organism evidence="4 5">
    <name type="scientific">Latilactobacillus sakei</name>
    <name type="common">Lactobacillus sakei</name>
    <dbReference type="NCBI Taxonomy" id="1599"/>
    <lineage>
        <taxon>Bacteria</taxon>
        <taxon>Bacillati</taxon>
        <taxon>Bacillota</taxon>
        <taxon>Bacilli</taxon>
        <taxon>Lactobacillales</taxon>
        <taxon>Lactobacillaceae</taxon>
        <taxon>Latilactobacillus</taxon>
    </lineage>
</organism>
<feature type="domain" description="WxL Interacting Protein host binding" evidence="3">
    <location>
        <begin position="166"/>
        <end position="303"/>
    </location>
</feature>
<evidence type="ECO:0000256" key="1">
    <source>
        <dbReference type="SAM" id="Phobius"/>
    </source>
</evidence>
<keyword evidence="1" id="KW-0812">Transmembrane</keyword>
<sequence length="344" mass="38742">MQFNLRINVLLILVVINIGLIGGTKQSVQAAASFEKATFMVAPVLPADNIGGKQRGYFNLKLAAKQQKTVQVRLMNPTPHPLVVHSRIVDATTNDNGTLDYIGTHQIDQKLLSTPGSQWVTVNKKVTLAPHEERLLPVTIKAPTRQFEGQKALAINLTANQINAKRAVKNQYTYALGLVLNGHQTSQKKRGSLKLAQIKTRLTPTKRQPAISVKINNPSPYYHLNTTLTMALTNQRWSLIQYHKPRTKVKIAPNSGFYNDLLLGGKRLVPGVYRLKVTVNEGSRKYQMKHYVQISNQQARFINRHNYVYLKYRNLIIIGILLVILGIASLIYWWKGNKNAKTHS</sequence>
<keyword evidence="1" id="KW-0472">Membrane</keyword>
<dbReference type="Pfam" id="PF11797">
    <property type="entry name" value="WxLIP_HBD"/>
    <property type="match status" value="1"/>
</dbReference>
<feature type="domain" description="WxL Interacting Protein peptidoglycan binding" evidence="2">
    <location>
        <begin position="39"/>
        <end position="157"/>
    </location>
</feature>
<name>A0AAF0GMF2_LATSK</name>
<evidence type="ECO:0000313" key="5">
    <source>
        <dbReference type="Proteomes" id="UP001179858"/>
    </source>
</evidence>
<dbReference type="Pfam" id="PF06030">
    <property type="entry name" value="WxLIP_PGBD"/>
    <property type="match status" value="1"/>
</dbReference>
<protein>
    <submittedName>
        <fullName evidence="4">DUF916 domain-containing protein</fullName>
    </submittedName>
</protein>
<dbReference type="InterPro" id="IPR021759">
    <property type="entry name" value="WxLIP_HBD"/>
</dbReference>
<reference evidence="4" key="1">
    <citation type="submission" date="2023-04" db="EMBL/GenBank/DDBJ databases">
        <title>Novel strain of Lactilactobacillus sakei and use thereof.</title>
        <authorList>
            <person name="Kim S.Y."/>
        </authorList>
    </citation>
    <scope>NUCLEOTIDE SEQUENCE</scope>
    <source>
        <strain evidence="4">HUP1</strain>
    </source>
</reference>
<proteinExistence type="predicted"/>
<accession>A0AAF0GMF2</accession>
<dbReference type="EMBL" id="CP122959">
    <property type="protein sequence ID" value="WGI18847.1"/>
    <property type="molecule type" value="Genomic_DNA"/>
</dbReference>